<evidence type="ECO:0000313" key="1">
    <source>
        <dbReference type="EMBL" id="RZM84556.1"/>
    </source>
</evidence>
<reference evidence="1 2" key="1">
    <citation type="submission" date="2018-01" db="EMBL/GenBank/DDBJ databases">
        <title>Co-occurrence of chitin degradation, pigmentation and bioactivity in marine Pseudoalteromonas.</title>
        <authorList>
            <person name="Paulsen S."/>
            <person name="Gram L."/>
            <person name="Machado H."/>
        </authorList>
    </citation>
    <scope>NUCLEOTIDE SEQUENCE [LARGE SCALE GENOMIC DNA]</scope>
    <source>
        <strain evidence="1 2">S1946</strain>
    </source>
</reference>
<dbReference type="InterPro" id="IPR011978">
    <property type="entry name" value="YgfB-like"/>
</dbReference>
<sequence>MQKQISMSIQLIKKAVKALSANSELQPDILYIEGYLMGLGVALQPPLPSEWLEHLFGHYKLEHAKQLEAVMDFHTICFRKMIRDENALPKQCALSKTAPEESLGADKPLSLYCMGMLRALTWINTEHINAEQRQQLQWLKEILRGFTSCEQARREFADEDEDFGKVLLKQRRMIPTYVANTAYAMRFADDMVEVLGEYGITDPEMLELAHEAFNEMLEEVLDRDDEEAIADYDRLVMRFEENMITPDYVTENMGVFWKMHETRPYMMLRAKRAQLNLCYGKPEKAVEELQDLLRLNPNDNQGNRYLLLNCFIVMQDWAQLRDCLGQLSECSTFTQAAHALMAYATEGDTAHSREAKRALKEYNSHFLKVATGQKRTKPCHDSYSPGSEEEVDFYLEAGGKKAWLSVEGSLFWLRQK</sequence>
<organism evidence="1 2">
    <name type="scientific">Pseudoalteromonas rubra</name>
    <dbReference type="NCBI Taxonomy" id="43658"/>
    <lineage>
        <taxon>Bacteria</taxon>
        <taxon>Pseudomonadati</taxon>
        <taxon>Pseudomonadota</taxon>
        <taxon>Gammaproteobacteria</taxon>
        <taxon>Alteromonadales</taxon>
        <taxon>Pseudoalteromonadaceae</taxon>
        <taxon>Pseudoalteromonas</taxon>
    </lineage>
</organism>
<dbReference type="InterPro" id="IPR011990">
    <property type="entry name" value="TPR-like_helical_dom_sf"/>
</dbReference>
<comment type="caution">
    <text evidence="1">The sequence shown here is derived from an EMBL/GenBank/DDBJ whole genome shotgun (WGS) entry which is preliminary data.</text>
</comment>
<dbReference type="AlphaFoldDB" id="A0A4Q7ER85"/>
<dbReference type="Gene3D" id="1.25.40.10">
    <property type="entry name" value="Tetratricopeptide repeat domain"/>
    <property type="match status" value="1"/>
</dbReference>
<proteinExistence type="predicted"/>
<evidence type="ECO:0008006" key="3">
    <source>
        <dbReference type="Google" id="ProtNLM"/>
    </source>
</evidence>
<protein>
    <recommendedName>
        <fullName evidence="3">Tetratricopeptide repeat protein</fullName>
    </recommendedName>
</protein>
<name>A0A4Q7ER85_9GAMM</name>
<dbReference type="Proteomes" id="UP000292345">
    <property type="component" value="Unassembled WGS sequence"/>
</dbReference>
<accession>A0A4Q7ER85</accession>
<dbReference type="Pfam" id="PF03695">
    <property type="entry name" value="UPF0149"/>
    <property type="match status" value="1"/>
</dbReference>
<gene>
    <name evidence="1" type="ORF">C3B51_03140</name>
</gene>
<evidence type="ECO:0000313" key="2">
    <source>
        <dbReference type="Proteomes" id="UP000292345"/>
    </source>
</evidence>
<dbReference type="EMBL" id="PPUZ01000006">
    <property type="protein sequence ID" value="RZM84556.1"/>
    <property type="molecule type" value="Genomic_DNA"/>
</dbReference>